<keyword evidence="7" id="KW-1185">Reference proteome</keyword>
<keyword evidence="1" id="KW-0805">Transcription regulation</keyword>
<evidence type="ECO:0000256" key="2">
    <source>
        <dbReference type="ARBA" id="ARBA00023125"/>
    </source>
</evidence>
<dbReference type="Gene3D" id="1.10.10.10">
    <property type="entry name" value="Winged helix-like DNA-binding domain superfamily/Winged helix DNA-binding domain"/>
    <property type="match status" value="1"/>
</dbReference>
<dbReference type="PROSITE" id="PS50987">
    <property type="entry name" value="HTH_ARSR_2"/>
    <property type="match status" value="1"/>
</dbReference>
<dbReference type="RefSeq" id="WP_242870017.1">
    <property type="nucleotide sequence ID" value="NZ_FNPV01000002.1"/>
</dbReference>
<dbReference type="InterPro" id="IPR051011">
    <property type="entry name" value="Metal_resp_trans_reg"/>
</dbReference>
<accession>A0A1H3K8Q3</accession>
<name>A0A1H3K8Q3_9FIRM</name>
<dbReference type="AlphaFoldDB" id="A0A1H3K8Q3"/>
<keyword evidence="2" id="KW-0238">DNA-binding</keyword>
<dbReference type="STRING" id="159292.SAMN05192546_102270"/>
<dbReference type="Pfam" id="PF01022">
    <property type="entry name" value="HTH_5"/>
    <property type="match status" value="1"/>
</dbReference>
<dbReference type="PRINTS" id="PR00778">
    <property type="entry name" value="HTHARSR"/>
</dbReference>
<dbReference type="Proteomes" id="UP000199230">
    <property type="component" value="Unassembled WGS sequence"/>
</dbReference>
<dbReference type="InterPro" id="IPR036390">
    <property type="entry name" value="WH_DNA-bd_sf"/>
</dbReference>
<dbReference type="InterPro" id="IPR036388">
    <property type="entry name" value="WH-like_DNA-bd_sf"/>
</dbReference>
<dbReference type="PROSITE" id="PS00846">
    <property type="entry name" value="HTH_ARSR_1"/>
    <property type="match status" value="1"/>
</dbReference>
<dbReference type="SUPFAM" id="SSF46785">
    <property type="entry name" value="Winged helix' DNA-binding domain"/>
    <property type="match status" value="1"/>
</dbReference>
<dbReference type="SMART" id="SM00418">
    <property type="entry name" value="HTH_ARSR"/>
    <property type="match status" value="1"/>
</dbReference>
<evidence type="ECO:0000256" key="1">
    <source>
        <dbReference type="ARBA" id="ARBA00023015"/>
    </source>
</evidence>
<dbReference type="GO" id="GO:0046686">
    <property type="term" value="P:response to cadmium ion"/>
    <property type="evidence" value="ECO:0007669"/>
    <property type="project" value="UniProtKB-KW"/>
</dbReference>
<dbReference type="PANTHER" id="PTHR43132">
    <property type="entry name" value="ARSENICAL RESISTANCE OPERON REPRESSOR ARSR-RELATED"/>
    <property type="match status" value="1"/>
</dbReference>
<dbReference type="NCBIfam" id="NF033788">
    <property type="entry name" value="HTH_metalloreg"/>
    <property type="match status" value="1"/>
</dbReference>
<organism evidence="6 7">
    <name type="scientific">Tindallia californiensis</name>
    <dbReference type="NCBI Taxonomy" id="159292"/>
    <lineage>
        <taxon>Bacteria</taxon>
        <taxon>Bacillati</taxon>
        <taxon>Bacillota</taxon>
        <taxon>Clostridia</taxon>
        <taxon>Peptostreptococcales</taxon>
        <taxon>Tindalliaceae</taxon>
        <taxon>Tindallia</taxon>
    </lineage>
</organism>
<feature type="domain" description="HTH arsR-type" evidence="5">
    <location>
        <begin position="24"/>
        <end position="117"/>
    </location>
</feature>
<dbReference type="PANTHER" id="PTHR43132:SF6">
    <property type="entry name" value="HTH-TYPE TRANSCRIPTIONAL REPRESSOR CZRA"/>
    <property type="match status" value="1"/>
</dbReference>
<dbReference type="InterPro" id="IPR018334">
    <property type="entry name" value="ArsR_HTH"/>
</dbReference>
<sequence length="117" mass="13702">MTKDYCEVTVIHHDQIKETEGKMISNEQATELAYFFKVFSDPTRVKILYALSLQEMCVCDISYLLNTSQSAISHQLKMLRQARVVKSRRDGKIIYYSLDDDHIQRVFNQGLEHINEK</sequence>
<evidence type="ECO:0000313" key="7">
    <source>
        <dbReference type="Proteomes" id="UP000199230"/>
    </source>
</evidence>
<keyword evidence="4" id="KW-0105">Cadmium resistance</keyword>
<evidence type="ECO:0000259" key="5">
    <source>
        <dbReference type="PROSITE" id="PS50987"/>
    </source>
</evidence>
<gene>
    <name evidence="6" type="ORF">SAMN05192546_102270</name>
</gene>
<protein>
    <submittedName>
        <fullName evidence="6">Transcriptional regulator, ArsR family</fullName>
    </submittedName>
</protein>
<evidence type="ECO:0000256" key="3">
    <source>
        <dbReference type="ARBA" id="ARBA00023163"/>
    </source>
</evidence>
<dbReference type="EMBL" id="FNPV01000002">
    <property type="protein sequence ID" value="SDY48576.1"/>
    <property type="molecule type" value="Genomic_DNA"/>
</dbReference>
<dbReference type="InterPro" id="IPR001845">
    <property type="entry name" value="HTH_ArsR_DNA-bd_dom"/>
</dbReference>
<dbReference type="GO" id="GO:0003700">
    <property type="term" value="F:DNA-binding transcription factor activity"/>
    <property type="evidence" value="ECO:0007669"/>
    <property type="project" value="InterPro"/>
</dbReference>
<evidence type="ECO:0000256" key="4">
    <source>
        <dbReference type="ARBA" id="ARBA00043263"/>
    </source>
</evidence>
<evidence type="ECO:0000313" key="6">
    <source>
        <dbReference type="EMBL" id="SDY48576.1"/>
    </source>
</evidence>
<dbReference type="GO" id="GO:0003677">
    <property type="term" value="F:DNA binding"/>
    <property type="evidence" value="ECO:0007669"/>
    <property type="project" value="UniProtKB-KW"/>
</dbReference>
<dbReference type="CDD" id="cd00090">
    <property type="entry name" value="HTH_ARSR"/>
    <property type="match status" value="1"/>
</dbReference>
<dbReference type="InterPro" id="IPR011991">
    <property type="entry name" value="ArsR-like_HTH"/>
</dbReference>
<proteinExistence type="predicted"/>
<keyword evidence="3" id="KW-0804">Transcription</keyword>
<reference evidence="6 7" key="1">
    <citation type="submission" date="2016-10" db="EMBL/GenBank/DDBJ databases">
        <authorList>
            <person name="de Groot N.N."/>
        </authorList>
    </citation>
    <scope>NUCLEOTIDE SEQUENCE [LARGE SCALE GENOMIC DNA]</scope>
    <source>
        <strain evidence="6 7">APO</strain>
    </source>
</reference>